<dbReference type="RefSeq" id="WP_248934411.1">
    <property type="nucleotide sequence ID" value="NZ_JAKILF010000001.1"/>
</dbReference>
<protein>
    <submittedName>
        <fullName evidence="1">Uncharacterized protein</fullName>
    </submittedName>
</protein>
<keyword evidence="2" id="KW-1185">Reference proteome</keyword>
<organism evidence="1 2">
    <name type="scientific">Shewanella submarina</name>
    <dbReference type="NCBI Taxonomy" id="2016376"/>
    <lineage>
        <taxon>Bacteria</taxon>
        <taxon>Pseudomonadati</taxon>
        <taxon>Pseudomonadota</taxon>
        <taxon>Gammaproteobacteria</taxon>
        <taxon>Alteromonadales</taxon>
        <taxon>Shewanellaceae</taxon>
        <taxon>Shewanella</taxon>
    </lineage>
</organism>
<name>A0ABV7GLD6_9GAMM</name>
<dbReference type="EMBL" id="JBHRTD010000018">
    <property type="protein sequence ID" value="MFC3140527.1"/>
    <property type="molecule type" value="Genomic_DNA"/>
</dbReference>
<dbReference type="Proteomes" id="UP001595621">
    <property type="component" value="Unassembled WGS sequence"/>
</dbReference>
<comment type="caution">
    <text evidence="1">The sequence shown here is derived from an EMBL/GenBank/DDBJ whole genome shotgun (WGS) entry which is preliminary data.</text>
</comment>
<reference evidence="2" key="1">
    <citation type="journal article" date="2019" name="Int. J. Syst. Evol. Microbiol.">
        <title>The Global Catalogue of Microorganisms (GCM) 10K type strain sequencing project: providing services to taxonomists for standard genome sequencing and annotation.</title>
        <authorList>
            <consortium name="The Broad Institute Genomics Platform"/>
            <consortium name="The Broad Institute Genome Sequencing Center for Infectious Disease"/>
            <person name="Wu L."/>
            <person name="Ma J."/>
        </authorList>
    </citation>
    <scope>NUCLEOTIDE SEQUENCE [LARGE SCALE GENOMIC DNA]</scope>
    <source>
        <strain evidence="2">KCTC 52277</strain>
    </source>
</reference>
<proteinExistence type="predicted"/>
<accession>A0ABV7GLD6</accession>
<evidence type="ECO:0000313" key="1">
    <source>
        <dbReference type="EMBL" id="MFC3140527.1"/>
    </source>
</evidence>
<gene>
    <name evidence="1" type="ORF">ACFOE0_20410</name>
</gene>
<sequence>MKPSKLPSEILPLKYQARYSDAEAAKIRAGLEPTDMEDKWRIFADGDWIYFQRSWTGYLIFALKLESTPTGMRVVESWVNANPNEYRSQGREQDIAILDKLITYKFGVESAR</sequence>
<evidence type="ECO:0000313" key="2">
    <source>
        <dbReference type="Proteomes" id="UP001595621"/>
    </source>
</evidence>